<evidence type="ECO:0000256" key="1">
    <source>
        <dbReference type="SAM" id="MobiDB-lite"/>
    </source>
</evidence>
<proteinExistence type="predicted"/>
<dbReference type="OrthoDB" id="1522635at2"/>
<keyword evidence="3" id="KW-1185">Reference proteome</keyword>
<sequence>MHPQTDEDPLEDYLKTTPTIPDEVFEALPNIIKEGARAFTDKRKRDVFFTGAISILSGCLPNVTGVYFQERVFPHLYTFIIAPAASGKGVLKNAKRLADKYHQKILQQSRDAQKVHENEMADFKQLERTKSKGEPAPEKPEKPPFKIVFIPADCSKARMIEHLKANDGKGIICETEADTMSGAKKQDWGDYSTILRTAFHHETVSSTRKTDNQYDEINDPCLAVALTGTPAQAPRLLSSAEDGLFSRFLFYAYKNKIEWQDPSPQSNTIVFNDHFEALSEQVLGLISLMEQSHTTIELPPSQWLTINTEFPLMLSEVVTFTSEDAAGVVYRMGLIFFRLCMILSALRKFENGEMTATIICTDEDFNTVLLIVQTYLEHSLLMFNNLPKQNETMQFHSGDGKRKFFEALPQEFTRKEATEIGTKFKLSARTVDDVLKSATGYTLTKIKAGSYQRI</sequence>
<protein>
    <submittedName>
        <fullName evidence="2">DUF3987 domain-containing protein</fullName>
    </submittedName>
</protein>
<name>A0A4Q9BIR2_9BACT</name>
<comment type="caution">
    <text evidence="2">The sequence shown here is derived from an EMBL/GenBank/DDBJ whole genome shotgun (WGS) entry which is preliminary data.</text>
</comment>
<evidence type="ECO:0000313" key="3">
    <source>
        <dbReference type="Proteomes" id="UP000293583"/>
    </source>
</evidence>
<dbReference type="Proteomes" id="UP000293583">
    <property type="component" value="Unassembled WGS sequence"/>
</dbReference>
<accession>A0A4Q9BIR2</accession>
<dbReference type="InterPro" id="IPR025048">
    <property type="entry name" value="DUF3987"/>
</dbReference>
<dbReference type="AlphaFoldDB" id="A0A4Q9BIR2"/>
<gene>
    <name evidence="2" type="ORF">EWU20_01250</name>
</gene>
<dbReference type="RefSeq" id="WP_130895641.1">
    <property type="nucleotide sequence ID" value="NZ_JAANOM010000002.1"/>
</dbReference>
<dbReference type="Pfam" id="PF13148">
    <property type="entry name" value="DUF3987"/>
    <property type="match status" value="1"/>
</dbReference>
<feature type="region of interest" description="Disordered" evidence="1">
    <location>
        <begin position="121"/>
        <end position="142"/>
    </location>
</feature>
<dbReference type="EMBL" id="SEWY01000001">
    <property type="protein sequence ID" value="TBH75228.1"/>
    <property type="molecule type" value="Genomic_DNA"/>
</dbReference>
<organism evidence="2 3">
    <name type="scientific">Aquirufa antheringensis</name>
    <dbReference type="NCBI Taxonomy" id="2516559"/>
    <lineage>
        <taxon>Bacteria</taxon>
        <taxon>Pseudomonadati</taxon>
        <taxon>Bacteroidota</taxon>
        <taxon>Cytophagia</taxon>
        <taxon>Cytophagales</taxon>
        <taxon>Flectobacillaceae</taxon>
        <taxon>Aquirufa</taxon>
    </lineage>
</organism>
<reference evidence="2 3" key="1">
    <citation type="submission" date="2019-02" db="EMBL/GenBank/DDBJ databases">
        <title>Genome of a new Bacteroidetes strain.</title>
        <authorList>
            <person name="Pitt A."/>
        </authorList>
    </citation>
    <scope>NUCLEOTIDE SEQUENCE [LARGE SCALE GENOMIC DNA]</scope>
    <source>
        <strain evidence="2 3">103A-SOEBACH</strain>
    </source>
</reference>
<evidence type="ECO:0000313" key="2">
    <source>
        <dbReference type="EMBL" id="TBH75228.1"/>
    </source>
</evidence>